<dbReference type="Proteomes" id="UP001055286">
    <property type="component" value="Unassembled WGS sequence"/>
</dbReference>
<dbReference type="PANTHER" id="PTHR30629:SF2">
    <property type="entry name" value="PROPHAGE INTEGRASE INTS-RELATED"/>
    <property type="match status" value="1"/>
</dbReference>
<dbReference type="PANTHER" id="PTHR30629">
    <property type="entry name" value="PROPHAGE INTEGRASE"/>
    <property type="match status" value="1"/>
</dbReference>
<keyword evidence="5" id="KW-1185">Reference proteome</keyword>
<dbReference type="Gene3D" id="3.30.160.390">
    <property type="entry name" value="Integrase, DNA-binding domain"/>
    <property type="match status" value="1"/>
</dbReference>
<reference evidence="4" key="1">
    <citation type="journal article" date="2016" name="Front. Microbiol.">
        <title>Genome Sequence of the Piezophilic, Mesophilic Sulfate-Reducing Bacterium Desulfovibrio indicus J2T.</title>
        <authorList>
            <person name="Cao J."/>
            <person name="Maignien L."/>
            <person name="Shao Z."/>
            <person name="Alain K."/>
            <person name="Jebbar M."/>
        </authorList>
    </citation>
    <scope>NUCLEOTIDE SEQUENCE</scope>
    <source>
        <strain evidence="4">JCM 32048</strain>
    </source>
</reference>
<evidence type="ECO:0000313" key="4">
    <source>
        <dbReference type="EMBL" id="GJD65643.1"/>
    </source>
</evidence>
<evidence type="ECO:0000259" key="3">
    <source>
        <dbReference type="Pfam" id="PF13356"/>
    </source>
</evidence>
<comment type="similarity">
    <text evidence="1">Belongs to the 'phage' integrase family.</text>
</comment>
<protein>
    <recommendedName>
        <fullName evidence="3">Integrase DNA-binding domain-containing protein</fullName>
    </recommendedName>
</protein>
<dbReference type="SUPFAM" id="SSF56349">
    <property type="entry name" value="DNA breaking-rejoining enzymes"/>
    <property type="match status" value="1"/>
</dbReference>
<dbReference type="AlphaFoldDB" id="A0AA37HGW0"/>
<evidence type="ECO:0000256" key="1">
    <source>
        <dbReference type="ARBA" id="ARBA00008857"/>
    </source>
</evidence>
<dbReference type="InterPro" id="IPR050808">
    <property type="entry name" value="Phage_Integrase"/>
</dbReference>
<accession>A0AA37HGW0</accession>
<name>A0AA37HGW0_9HYPH</name>
<proteinExistence type="inferred from homology"/>
<organism evidence="4 5">
    <name type="scientific">Methylobacterium frigidaeris</name>
    <dbReference type="NCBI Taxonomy" id="2038277"/>
    <lineage>
        <taxon>Bacteria</taxon>
        <taxon>Pseudomonadati</taxon>
        <taxon>Pseudomonadota</taxon>
        <taxon>Alphaproteobacteria</taxon>
        <taxon>Hyphomicrobiales</taxon>
        <taxon>Methylobacteriaceae</taxon>
        <taxon>Methylobacterium</taxon>
    </lineage>
</organism>
<reference evidence="4" key="2">
    <citation type="submission" date="2021-08" db="EMBL/GenBank/DDBJ databases">
        <authorList>
            <person name="Tani A."/>
            <person name="Ola A."/>
            <person name="Ogura Y."/>
            <person name="Katsura K."/>
            <person name="Hayashi T."/>
        </authorList>
    </citation>
    <scope>NUCLEOTIDE SEQUENCE</scope>
    <source>
        <strain evidence="4">JCM 32048</strain>
    </source>
</reference>
<dbReference type="EMBL" id="BPQJ01000044">
    <property type="protein sequence ID" value="GJD65643.1"/>
    <property type="molecule type" value="Genomic_DNA"/>
</dbReference>
<comment type="caution">
    <text evidence="4">The sequence shown here is derived from an EMBL/GenBank/DDBJ whole genome shotgun (WGS) entry which is preliminary data.</text>
</comment>
<dbReference type="Pfam" id="PF13356">
    <property type="entry name" value="Arm-DNA-bind_3"/>
    <property type="match status" value="1"/>
</dbReference>
<keyword evidence="2" id="KW-0229">DNA integration</keyword>
<dbReference type="InterPro" id="IPR038488">
    <property type="entry name" value="Integrase_DNA-bd_sf"/>
</dbReference>
<dbReference type="InterPro" id="IPR025166">
    <property type="entry name" value="Integrase_DNA_bind_dom"/>
</dbReference>
<gene>
    <name evidence="4" type="ORF">MPEAHAMD_5838</name>
</gene>
<dbReference type="GO" id="GO:0003677">
    <property type="term" value="F:DNA binding"/>
    <property type="evidence" value="ECO:0007669"/>
    <property type="project" value="InterPro"/>
</dbReference>
<feature type="domain" description="Integrase DNA-binding" evidence="3">
    <location>
        <begin position="14"/>
        <end position="100"/>
    </location>
</feature>
<sequence>MAAANAWTRERLNLTAAHLKRAATMVARGAVPGRGVEWADTGCVGLSLRIGKRSAAWYLRMDSKTVRLGAMEALGVAEARLAANRIRLRIHDGVDPAQNRSDLDLFHRAVADGEMLDLAADAAFPEVEALPTDDERRRYGPWEWRDLVDLHLAMKMPTQKARWRVQYERHLRRSAEGDMATMLVRDVTLRDLTEVRDRVADERTQSAAADTVEAVKAALTWAWEHHGPRSGLERVDYPWWKVRLNVEWASQPRDHMPSLEELARTLLLAERHRALGGTGRETGDAVLAALWATVLTGQRVGALCGTLRATTRPWADRPGWQIWTWTATEMKGGGGMRVPHGLPVPPRALEVLARFRLDPASPFLLPAAEPGASLRPNAMTQLFSRLQGKAKAARKDGRTLRPEGDLFEAHGIQPWWRHDVRRTLGTYLDGERLGGAGSAILAHRRQLAKGEKPEERELAQAITLKHYVRSQRLDLKAEGMEAWTTAVLDAYEAERAGFETREAVARP</sequence>
<evidence type="ECO:0000256" key="2">
    <source>
        <dbReference type="ARBA" id="ARBA00022908"/>
    </source>
</evidence>
<dbReference type="RefSeq" id="WP_238193037.1">
    <property type="nucleotide sequence ID" value="NZ_BPQJ01000044.1"/>
</dbReference>
<dbReference type="GO" id="GO:0015074">
    <property type="term" value="P:DNA integration"/>
    <property type="evidence" value="ECO:0007669"/>
    <property type="project" value="UniProtKB-KW"/>
</dbReference>
<dbReference type="InterPro" id="IPR011010">
    <property type="entry name" value="DNA_brk_join_enz"/>
</dbReference>
<evidence type="ECO:0000313" key="5">
    <source>
        <dbReference type="Proteomes" id="UP001055286"/>
    </source>
</evidence>